<evidence type="ECO:0000313" key="4">
    <source>
        <dbReference type="Proteomes" id="UP000823612"/>
    </source>
</evidence>
<evidence type="ECO:0000259" key="1">
    <source>
        <dbReference type="Pfam" id="PF00483"/>
    </source>
</evidence>
<dbReference type="EMBL" id="JADIMZ010000029">
    <property type="protein sequence ID" value="MBO8432083.1"/>
    <property type="molecule type" value="Genomic_DNA"/>
</dbReference>
<dbReference type="PANTHER" id="PTHR22572">
    <property type="entry name" value="SUGAR-1-PHOSPHATE GUANYL TRANSFERASE"/>
    <property type="match status" value="1"/>
</dbReference>
<protein>
    <submittedName>
        <fullName evidence="3">NTP transferase domain-containing protein</fullName>
    </submittedName>
</protein>
<dbReference type="AlphaFoldDB" id="A0A9D9H265"/>
<dbReference type="CDD" id="cd04181">
    <property type="entry name" value="NTP_transferase"/>
    <property type="match status" value="1"/>
</dbReference>
<sequence length="332" mass="36324">MKIIIPMAGMGKRMRPHTLTTPKPLIHLAGKPIVEHLIDEIALAVKEPVDEIAFIIGNFGEATENALKASASKIGAKGSIYHQEEALGTAHAILCASDSLQGPVVVAFADTLFFCQSKLNLDKDSIIWTKKVADPSAFGVVLTDPYNRITGFVEKPKTPVSNQAIIGIYFFKDGENLKKELQYLIDNDVRKGGEYQLTDALQNMMEKGLKFYSEPVDEWLDCGNKDATVATHTSVLEHIGHYVDPNAKVEESIIIPPCFIAADTEIQQSVVGPFVSIESGSRIKHAVVSESIIQKKSEVENMVLTKSMIGNEAYITTNVASVNLGDFSRFES</sequence>
<dbReference type="InterPro" id="IPR029044">
    <property type="entry name" value="Nucleotide-diphossugar_trans"/>
</dbReference>
<name>A0A9D9H265_9BACT</name>
<proteinExistence type="predicted"/>
<reference evidence="3" key="2">
    <citation type="journal article" date="2021" name="PeerJ">
        <title>Extensive microbial diversity within the chicken gut microbiome revealed by metagenomics and culture.</title>
        <authorList>
            <person name="Gilroy R."/>
            <person name="Ravi A."/>
            <person name="Getino M."/>
            <person name="Pursley I."/>
            <person name="Horton D.L."/>
            <person name="Alikhan N.F."/>
            <person name="Baker D."/>
            <person name="Gharbi K."/>
            <person name="Hall N."/>
            <person name="Watson M."/>
            <person name="Adriaenssens E.M."/>
            <person name="Foster-Nyarko E."/>
            <person name="Jarju S."/>
            <person name="Secka A."/>
            <person name="Antonio M."/>
            <person name="Oren A."/>
            <person name="Chaudhuri R.R."/>
            <person name="La Ragione R."/>
            <person name="Hildebrand F."/>
            <person name="Pallen M.J."/>
        </authorList>
    </citation>
    <scope>NUCLEOTIDE SEQUENCE</scope>
    <source>
        <strain evidence="3">2889</strain>
    </source>
</reference>
<gene>
    <name evidence="3" type="ORF">IAB08_02160</name>
</gene>
<dbReference type="Pfam" id="PF00483">
    <property type="entry name" value="NTP_transferase"/>
    <property type="match status" value="1"/>
</dbReference>
<dbReference type="InterPro" id="IPR056818">
    <property type="entry name" value="GlmU/GlgC-like_hexapep"/>
</dbReference>
<dbReference type="InterPro" id="IPR050486">
    <property type="entry name" value="Mannose-1P_guanyltransferase"/>
</dbReference>
<dbReference type="SUPFAM" id="SSF53448">
    <property type="entry name" value="Nucleotide-diphospho-sugar transferases"/>
    <property type="match status" value="1"/>
</dbReference>
<feature type="domain" description="Glucose-1-phosphate adenylyltransferase/Bifunctional protein GlmU-like C-terminal hexapeptide" evidence="2">
    <location>
        <begin position="247"/>
        <end position="307"/>
    </location>
</feature>
<evidence type="ECO:0000259" key="2">
    <source>
        <dbReference type="Pfam" id="PF24894"/>
    </source>
</evidence>
<accession>A0A9D9H265</accession>
<dbReference type="InterPro" id="IPR005835">
    <property type="entry name" value="NTP_transferase_dom"/>
</dbReference>
<dbReference type="GO" id="GO:0016740">
    <property type="term" value="F:transferase activity"/>
    <property type="evidence" value="ECO:0007669"/>
    <property type="project" value="UniProtKB-KW"/>
</dbReference>
<reference evidence="3" key="1">
    <citation type="submission" date="2020-10" db="EMBL/GenBank/DDBJ databases">
        <authorList>
            <person name="Gilroy R."/>
        </authorList>
    </citation>
    <scope>NUCLEOTIDE SEQUENCE</scope>
    <source>
        <strain evidence="3">2889</strain>
    </source>
</reference>
<dbReference type="Pfam" id="PF24894">
    <property type="entry name" value="Hexapep_GlmU"/>
    <property type="match status" value="1"/>
</dbReference>
<dbReference type="Gene3D" id="3.90.550.10">
    <property type="entry name" value="Spore Coat Polysaccharide Biosynthesis Protein SpsA, Chain A"/>
    <property type="match status" value="1"/>
</dbReference>
<dbReference type="Proteomes" id="UP000823612">
    <property type="component" value="Unassembled WGS sequence"/>
</dbReference>
<evidence type="ECO:0000313" key="3">
    <source>
        <dbReference type="EMBL" id="MBO8432083.1"/>
    </source>
</evidence>
<feature type="domain" description="Nucleotidyl transferase" evidence="1">
    <location>
        <begin position="4"/>
        <end position="235"/>
    </location>
</feature>
<comment type="caution">
    <text evidence="3">The sequence shown here is derived from an EMBL/GenBank/DDBJ whole genome shotgun (WGS) entry which is preliminary data.</text>
</comment>
<dbReference type="Gene3D" id="2.160.10.10">
    <property type="entry name" value="Hexapeptide repeat proteins"/>
    <property type="match status" value="1"/>
</dbReference>
<keyword evidence="3" id="KW-0808">Transferase</keyword>
<organism evidence="3 4">
    <name type="scientific">Candidatus Pullibacteroides excrementavium</name>
    <dbReference type="NCBI Taxonomy" id="2840905"/>
    <lineage>
        <taxon>Bacteria</taxon>
        <taxon>Pseudomonadati</taxon>
        <taxon>Bacteroidota</taxon>
        <taxon>Bacteroidia</taxon>
        <taxon>Bacteroidales</taxon>
        <taxon>Candidatus Pullibacteroides</taxon>
    </lineage>
</organism>